<dbReference type="PROSITE" id="PS00444">
    <property type="entry name" value="POLYPRENYL_SYNTHASE_2"/>
    <property type="match status" value="1"/>
</dbReference>
<dbReference type="Proteomes" id="UP001649381">
    <property type="component" value="Unassembled WGS sequence"/>
</dbReference>
<dbReference type="InterPro" id="IPR053378">
    <property type="entry name" value="Prenyl_diphosphate_synthase"/>
</dbReference>
<dbReference type="InterPro" id="IPR008949">
    <property type="entry name" value="Isoprenoid_synthase_dom_sf"/>
</dbReference>
<comment type="similarity">
    <text evidence="2 7">Belongs to the FPP/GGPP synthase family.</text>
</comment>
<dbReference type="NCBIfam" id="NF045485">
    <property type="entry name" value="FPPsyn"/>
    <property type="match status" value="1"/>
</dbReference>
<keyword evidence="4" id="KW-0479">Metal-binding</keyword>
<sequence length="268" mass="29323">MDSPSSLKESMLYSILAGGKRLRPTLLLMTIDAFDQDSKLGIDVACAVEMIHTYSLIHDDLPSMDDDDFRRGSLTNHKIYGEALAILAGDGLLTHAFEVISKSECLDSHSKVDLISQLAKASGPEGMVGGQVADLEGEGKSLTIEALENIHKKKTGALLSFSIYAGAKIAGGTKEQMNHLAQFAKLLGLAFQIQDDILDIEGDETKIGKPIGSDVQNNKSTYPHLLTMDGAKEQLLKVVKEAKSHLYKANVNHEWLEHFTDYMISRDH</sequence>
<dbReference type="Pfam" id="PF00348">
    <property type="entry name" value="polyprenyl_synt"/>
    <property type="match status" value="1"/>
</dbReference>
<organism evidence="8 9">
    <name type="scientific">Pseudalkalibacillus berkeleyi</name>
    <dbReference type="NCBI Taxonomy" id="1069813"/>
    <lineage>
        <taxon>Bacteria</taxon>
        <taxon>Bacillati</taxon>
        <taxon>Bacillota</taxon>
        <taxon>Bacilli</taxon>
        <taxon>Bacillales</taxon>
        <taxon>Fictibacillaceae</taxon>
        <taxon>Pseudalkalibacillus</taxon>
    </lineage>
</organism>
<keyword evidence="9" id="KW-1185">Reference proteome</keyword>
<evidence type="ECO:0000313" key="8">
    <source>
        <dbReference type="EMBL" id="MCF6137847.1"/>
    </source>
</evidence>
<evidence type="ECO:0000313" key="9">
    <source>
        <dbReference type="Proteomes" id="UP001649381"/>
    </source>
</evidence>
<dbReference type="Gene3D" id="1.10.600.10">
    <property type="entry name" value="Farnesyl Diphosphate Synthase"/>
    <property type="match status" value="1"/>
</dbReference>
<comment type="caution">
    <text evidence="8">The sequence shown here is derived from an EMBL/GenBank/DDBJ whole genome shotgun (WGS) entry which is preliminary data.</text>
</comment>
<dbReference type="SFLD" id="SFLDS00005">
    <property type="entry name" value="Isoprenoid_Synthase_Type_I"/>
    <property type="match status" value="1"/>
</dbReference>
<dbReference type="PANTHER" id="PTHR43281:SF1">
    <property type="entry name" value="FARNESYL DIPHOSPHATE SYNTHASE"/>
    <property type="match status" value="1"/>
</dbReference>
<accession>A0ABS9GYJ9</accession>
<keyword evidence="6" id="KW-0414">Isoprene biosynthesis</keyword>
<dbReference type="CDD" id="cd00685">
    <property type="entry name" value="Trans_IPPS_HT"/>
    <property type="match status" value="1"/>
</dbReference>
<dbReference type="EMBL" id="JAKIJS010000001">
    <property type="protein sequence ID" value="MCF6137847.1"/>
    <property type="molecule type" value="Genomic_DNA"/>
</dbReference>
<protein>
    <submittedName>
        <fullName evidence="8">Polyprenyl synthetase family protein</fullName>
    </submittedName>
</protein>
<dbReference type="SFLD" id="SFLDG01017">
    <property type="entry name" value="Polyprenyl_Transferase_Like"/>
    <property type="match status" value="1"/>
</dbReference>
<evidence type="ECO:0000256" key="3">
    <source>
        <dbReference type="ARBA" id="ARBA00022679"/>
    </source>
</evidence>
<evidence type="ECO:0000256" key="6">
    <source>
        <dbReference type="ARBA" id="ARBA00023229"/>
    </source>
</evidence>
<evidence type="ECO:0000256" key="4">
    <source>
        <dbReference type="ARBA" id="ARBA00022723"/>
    </source>
</evidence>
<keyword evidence="3 7" id="KW-0808">Transferase</keyword>
<proteinExistence type="inferred from homology"/>
<dbReference type="InterPro" id="IPR033749">
    <property type="entry name" value="Polyprenyl_synt_CS"/>
</dbReference>
<keyword evidence="5" id="KW-0460">Magnesium</keyword>
<evidence type="ECO:0000256" key="5">
    <source>
        <dbReference type="ARBA" id="ARBA00022842"/>
    </source>
</evidence>
<dbReference type="SUPFAM" id="SSF48576">
    <property type="entry name" value="Terpenoid synthases"/>
    <property type="match status" value="1"/>
</dbReference>
<name>A0ABS9GYJ9_9BACL</name>
<evidence type="ECO:0000256" key="7">
    <source>
        <dbReference type="RuleBase" id="RU004466"/>
    </source>
</evidence>
<dbReference type="PANTHER" id="PTHR43281">
    <property type="entry name" value="FARNESYL DIPHOSPHATE SYNTHASE"/>
    <property type="match status" value="1"/>
</dbReference>
<evidence type="ECO:0000256" key="2">
    <source>
        <dbReference type="ARBA" id="ARBA00006706"/>
    </source>
</evidence>
<dbReference type="InterPro" id="IPR000092">
    <property type="entry name" value="Polyprenyl_synt"/>
</dbReference>
<evidence type="ECO:0000256" key="1">
    <source>
        <dbReference type="ARBA" id="ARBA00001946"/>
    </source>
</evidence>
<dbReference type="PROSITE" id="PS00723">
    <property type="entry name" value="POLYPRENYL_SYNTHASE_1"/>
    <property type="match status" value="1"/>
</dbReference>
<gene>
    <name evidence="8" type="ORF">L2716_08900</name>
</gene>
<reference evidence="8 9" key="1">
    <citation type="submission" date="2022-01" db="EMBL/GenBank/DDBJ databases">
        <title>Alkalihalobacillus sp. EGI L200015, a novel bacterium isolated from a salt lake sediment.</title>
        <authorList>
            <person name="Gao L."/>
            <person name="Fang B.-Z."/>
            <person name="Li W.-J."/>
        </authorList>
    </citation>
    <scope>NUCLEOTIDE SEQUENCE [LARGE SCALE GENOMIC DNA]</scope>
    <source>
        <strain evidence="8 9">KCTC 12718</strain>
    </source>
</reference>
<comment type="cofactor">
    <cofactor evidence="1">
        <name>Mg(2+)</name>
        <dbReference type="ChEBI" id="CHEBI:18420"/>
    </cofactor>
</comment>